<gene>
    <name evidence="1" type="ORF">ACAOBT_LOCUS15645</name>
</gene>
<keyword evidence="2" id="KW-1185">Reference proteome</keyword>
<dbReference type="AlphaFoldDB" id="A0A9P0KW15"/>
<proteinExistence type="predicted"/>
<comment type="caution">
    <text evidence="1">The sequence shown here is derived from an EMBL/GenBank/DDBJ whole genome shotgun (WGS) entry which is preliminary data.</text>
</comment>
<sequence length="29" mass="3218">MRGNPPVHWTFISADIQSRKGYNGVAPFA</sequence>
<name>A0A9P0KW15_ACAOB</name>
<reference evidence="1" key="1">
    <citation type="submission" date="2022-03" db="EMBL/GenBank/DDBJ databases">
        <authorList>
            <person name="Sayadi A."/>
        </authorList>
    </citation>
    <scope>NUCLEOTIDE SEQUENCE</scope>
</reference>
<organism evidence="1 2">
    <name type="scientific">Acanthoscelides obtectus</name>
    <name type="common">Bean weevil</name>
    <name type="synonym">Bruchus obtectus</name>
    <dbReference type="NCBI Taxonomy" id="200917"/>
    <lineage>
        <taxon>Eukaryota</taxon>
        <taxon>Metazoa</taxon>
        <taxon>Ecdysozoa</taxon>
        <taxon>Arthropoda</taxon>
        <taxon>Hexapoda</taxon>
        <taxon>Insecta</taxon>
        <taxon>Pterygota</taxon>
        <taxon>Neoptera</taxon>
        <taxon>Endopterygota</taxon>
        <taxon>Coleoptera</taxon>
        <taxon>Polyphaga</taxon>
        <taxon>Cucujiformia</taxon>
        <taxon>Chrysomeloidea</taxon>
        <taxon>Chrysomelidae</taxon>
        <taxon>Bruchinae</taxon>
        <taxon>Bruchini</taxon>
        <taxon>Acanthoscelides</taxon>
    </lineage>
</organism>
<dbReference type="EMBL" id="CAKOFQ010006942">
    <property type="protein sequence ID" value="CAH1983611.1"/>
    <property type="molecule type" value="Genomic_DNA"/>
</dbReference>
<evidence type="ECO:0000313" key="1">
    <source>
        <dbReference type="EMBL" id="CAH1983611.1"/>
    </source>
</evidence>
<evidence type="ECO:0000313" key="2">
    <source>
        <dbReference type="Proteomes" id="UP001152888"/>
    </source>
</evidence>
<accession>A0A9P0KW15</accession>
<protein>
    <submittedName>
        <fullName evidence="1">Uncharacterized protein</fullName>
    </submittedName>
</protein>
<dbReference type="Proteomes" id="UP001152888">
    <property type="component" value="Unassembled WGS sequence"/>
</dbReference>